<comment type="pathway">
    <text evidence="1">Cofactor biosynthesis; adenosylcobalamin biosynthesis.</text>
</comment>
<accession>A0A656HGJ9</accession>
<feature type="domain" description="Cobalamin biosynthesis precorrin-8X methylmutase CobH/CbiC" evidence="5">
    <location>
        <begin position="11"/>
        <end position="205"/>
    </location>
</feature>
<dbReference type="Proteomes" id="UP000005317">
    <property type="component" value="Unassembled WGS sequence"/>
</dbReference>
<comment type="similarity">
    <text evidence="2">Belongs to the CobH/CbiC family.</text>
</comment>
<sequence>MINYLRDPERIRQQNYDRIRELAPLDGFTLDQQQIVIQMVRAYGDPELANHVRFSENAISAARKAIKKRNNLLYDIELVKHALDGSLLYQEPLSFLGKASVISLAKTSKQTRAMTAVDCWRPYLAGSIVLIGQSATSLFRLLEILKEGAPPPALVIGAARGFVNAEPAKQMLWDLREELGLECIVVGGTHGGGVLAAVAMNALLMMQQGIYI</sequence>
<evidence type="ECO:0000256" key="2">
    <source>
        <dbReference type="ARBA" id="ARBA00009774"/>
    </source>
</evidence>
<evidence type="ECO:0000256" key="3">
    <source>
        <dbReference type="ARBA" id="ARBA00022573"/>
    </source>
</evidence>
<dbReference type="GO" id="GO:0009236">
    <property type="term" value="P:cobalamin biosynthetic process"/>
    <property type="evidence" value="ECO:0007669"/>
    <property type="project" value="UniProtKB-UniPathway"/>
</dbReference>
<dbReference type="OrthoDB" id="9780708at2"/>
<name>A0A656HGJ9_THINJ</name>
<dbReference type="RefSeq" id="WP_002709056.1">
    <property type="nucleotide sequence ID" value="NZ_JH651384.1"/>
</dbReference>
<evidence type="ECO:0000259" key="5">
    <source>
        <dbReference type="Pfam" id="PF02570"/>
    </source>
</evidence>
<reference evidence="7" key="1">
    <citation type="journal article" date="2011" name="Stand. Genomic Sci.">
        <title>Genome sequence of the filamentous, gliding Thiothrix nivea neotype strain (JP2(T)).</title>
        <authorList>
            <person name="Lapidus A."/>
            <person name="Nolan M."/>
            <person name="Lucas S."/>
            <person name="Glavina Del Rio T."/>
            <person name="Tice H."/>
            <person name="Cheng J.F."/>
            <person name="Tapia R."/>
            <person name="Han C."/>
            <person name="Goodwin L."/>
            <person name="Pitluck S."/>
            <person name="Liolios K."/>
            <person name="Pagani I."/>
            <person name="Ivanova N."/>
            <person name="Huntemann M."/>
            <person name="Mavromatis K."/>
            <person name="Mikhailova N."/>
            <person name="Pati A."/>
            <person name="Chen A."/>
            <person name="Palaniappan K."/>
            <person name="Land M."/>
            <person name="Brambilla E.M."/>
            <person name="Rohde M."/>
            <person name="Abt B."/>
            <person name="Verbarg S."/>
            <person name="Goker M."/>
            <person name="Bristow J."/>
            <person name="Eisen J.A."/>
            <person name="Markowitz V."/>
            <person name="Hugenholtz P."/>
            <person name="Kyrpides N.C."/>
            <person name="Klenk H.P."/>
            <person name="Woyke T."/>
        </authorList>
    </citation>
    <scope>NUCLEOTIDE SEQUENCE [LARGE SCALE GENOMIC DNA]</scope>
    <source>
        <strain evidence="7">ATCC 35100 / DSM 5205 / JP2</strain>
    </source>
</reference>
<protein>
    <submittedName>
        <fullName evidence="6">Precorrin-8X methylmutase CbiC/CobH</fullName>
    </submittedName>
</protein>
<evidence type="ECO:0000256" key="1">
    <source>
        <dbReference type="ARBA" id="ARBA00004953"/>
    </source>
</evidence>
<dbReference type="InterPro" id="IPR003722">
    <property type="entry name" value="Cbl_synth_CobH/CbiC"/>
</dbReference>
<dbReference type="UniPathway" id="UPA00148"/>
<dbReference type="InterPro" id="IPR036588">
    <property type="entry name" value="CobH/CbiC_sf"/>
</dbReference>
<dbReference type="Pfam" id="PF02570">
    <property type="entry name" value="CbiC"/>
    <property type="match status" value="1"/>
</dbReference>
<evidence type="ECO:0000313" key="6">
    <source>
        <dbReference type="EMBL" id="EIJ35144.1"/>
    </source>
</evidence>
<keyword evidence="7" id="KW-1185">Reference proteome</keyword>
<keyword evidence="3" id="KW-0169">Cobalamin biosynthesis</keyword>
<proteinExistence type="inferred from homology"/>
<evidence type="ECO:0000256" key="4">
    <source>
        <dbReference type="ARBA" id="ARBA00023235"/>
    </source>
</evidence>
<dbReference type="SUPFAM" id="SSF63965">
    <property type="entry name" value="Precorrin-8X methylmutase CbiC/CobH"/>
    <property type="match status" value="1"/>
</dbReference>
<gene>
    <name evidence="6" type="ORF">Thini_2604</name>
</gene>
<keyword evidence="4" id="KW-0413">Isomerase</keyword>
<organism evidence="6 7">
    <name type="scientific">Thiothrix nivea (strain ATCC 35100 / DSM 5205 / JP2)</name>
    <dbReference type="NCBI Taxonomy" id="870187"/>
    <lineage>
        <taxon>Bacteria</taxon>
        <taxon>Pseudomonadati</taxon>
        <taxon>Pseudomonadota</taxon>
        <taxon>Gammaproteobacteria</taxon>
        <taxon>Thiotrichales</taxon>
        <taxon>Thiotrichaceae</taxon>
        <taxon>Thiothrix</taxon>
    </lineage>
</organism>
<dbReference type="EMBL" id="JH651384">
    <property type="protein sequence ID" value="EIJ35144.1"/>
    <property type="molecule type" value="Genomic_DNA"/>
</dbReference>
<dbReference type="AlphaFoldDB" id="A0A656HGJ9"/>
<dbReference type="PANTHER" id="PTHR43588:SF1">
    <property type="entry name" value="COBALT-PRECORRIN-8 METHYLMUTASE"/>
    <property type="match status" value="1"/>
</dbReference>
<evidence type="ECO:0000313" key="7">
    <source>
        <dbReference type="Proteomes" id="UP000005317"/>
    </source>
</evidence>
<dbReference type="PANTHER" id="PTHR43588">
    <property type="entry name" value="COBALT-PRECORRIN-8 METHYLMUTASE"/>
    <property type="match status" value="1"/>
</dbReference>
<dbReference type="GO" id="GO:0016993">
    <property type="term" value="F:precorrin-8X methylmutase activity"/>
    <property type="evidence" value="ECO:0007669"/>
    <property type="project" value="InterPro"/>
</dbReference>
<dbReference type="Gene3D" id="3.40.50.10230">
    <property type="entry name" value="Cobalamin biosynthesis CobH/CbiC, precorrin-8X methylmutase"/>
    <property type="match status" value="1"/>
</dbReference>